<feature type="region of interest" description="Disordered" evidence="1">
    <location>
        <begin position="1"/>
        <end position="43"/>
    </location>
</feature>
<feature type="compositionally biased region" description="Polar residues" evidence="1">
    <location>
        <begin position="99"/>
        <end position="114"/>
    </location>
</feature>
<organism evidence="2">
    <name type="scientific">Mantoniella antarctica</name>
    <dbReference type="NCBI Taxonomy" id="81844"/>
    <lineage>
        <taxon>Eukaryota</taxon>
        <taxon>Viridiplantae</taxon>
        <taxon>Chlorophyta</taxon>
        <taxon>Mamiellophyceae</taxon>
        <taxon>Mamiellales</taxon>
        <taxon>Mamiellaceae</taxon>
        <taxon>Mantoniella</taxon>
    </lineage>
</organism>
<feature type="compositionally biased region" description="Polar residues" evidence="1">
    <location>
        <begin position="77"/>
        <end position="92"/>
    </location>
</feature>
<reference evidence="2" key="1">
    <citation type="submission" date="2021-01" db="EMBL/GenBank/DDBJ databases">
        <authorList>
            <person name="Corre E."/>
            <person name="Pelletier E."/>
            <person name="Niang G."/>
            <person name="Scheremetjew M."/>
            <person name="Finn R."/>
            <person name="Kale V."/>
            <person name="Holt S."/>
            <person name="Cochrane G."/>
            <person name="Meng A."/>
            <person name="Brown T."/>
            <person name="Cohen L."/>
        </authorList>
    </citation>
    <scope>NUCLEOTIDE SEQUENCE</scope>
    <source>
        <strain evidence="2">SL-175</strain>
    </source>
</reference>
<sequence>MQLLDVEKQARLDVKTAADQHQRQTDMAESATRAAEAQRDEARRARDVAIESFEEIKQALAMLEAQHPKPGGRLTRANDTPSEMSSVTSTDESAVRTPEVSNRSADASSAPLSQSVASHSTIDARSAAHVQLAAFHY</sequence>
<evidence type="ECO:0000256" key="1">
    <source>
        <dbReference type="SAM" id="MobiDB-lite"/>
    </source>
</evidence>
<accession>A0A7S0SHL5</accession>
<feature type="region of interest" description="Disordered" evidence="1">
    <location>
        <begin position="61"/>
        <end position="114"/>
    </location>
</feature>
<proteinExistence type="predicted"/>
<dbReference type="EMBL" id="HBFC01012463">
    <property type="protein sequence ID" value="CAD8704573.1"/>
    <property type="molecule type" value="Transcribed_RNA"/>
</dbReference>
<protein>
    <submittedName>
        <fullName evidence="2">Uncharacterized protein</fullName>
    </submittedName>
</protein>
<dbReference type="AlphaFoldDB" id="A0A7S0SHL5"/>
<name>A0A7S0SHL5_9CHLO</name>
<gene>
    <name evidence="2" type="ORF">MANT1106_LOCUS7255</name>
</gene>
<evidence type="ECO:0000313" key="2">
    <source>
        <dbReference type="EMBL" id="CAD8704573.1"/>
    </source>
</evidence>
<feature type="compositionally biased region" description="Basic and acidic residues" evidence="1">
    <location>
        <begin position="1"/>
        <end position="26"/>
    </location>
</feature>